<dbReference type="AlphaFoldDB" id="A0A0U1Z2H2"/>
<protein>
    <submittedName>
        <fullName evidence="2">Uncharacterized protein</fullName>
    </submittedName>
</protein>
<reference evidence="2" key="1">
    <citation type="submission" date="2014-11" db="EMBL/GenBank/DDBJ databases">
        <authorList>
            <person name="Zhu J."/>
            <person name="Qi W."/>
            <person name="Song R."/>
        </authorList>
    </citation>
    <scope>NUCLEOTIDE SEQUENCE</scope>
    <source>
        <strain evidence="2">IFM 0406</strain>
    </source>
</reference>
<reference evidence="2" key="2">
    <citation type="journal article" date="2016" name="Org. Biomol. Chem.">
        <title>Target-specific identification and characterization of the putative gene cluster for brasilinolide biosynthesis revealing the mechanistic insights and combinatorial synthetic utility of 2-deoxy-l-fucose biosynthetic enzymes.</title>
        <authorList>
            <person name="Chiu H.T."/>
            <person name="Weng C.P."/>
            <person name="Lin Y.C."/>
            <person name="Chen K.H."/>
        </authorList>
    </citation>
    <scope>NUCLEOTIDE SEQUENCE</scope>
    <source>
        <strain evidence="2">IFM 0406</strain>
    </source>
</reference>
<accession>A0A0U1Z2H2</accession>
<name>A0A0U1Z2H2_9NOCA</name>
<proteinExistence type="predicted"/>
<organism evidence="2">
    <name type="scientific">Nocardia terpenica</name>
    <dbReference type="NCBI Taxonomy" id="455432"/>
    <lineage>
        <taxon>Bacteria</taxon>
        <taxon>Bacillati</taxon>
        <taxon>Actinomycetota</taxon>
        <taxon>Actinomycetes</taxon>
        <taxon>Mycobacteriales</taxon>
        <taxon>Nocardiaceae</taxon>
        <taxon>Nocardia</taxon>
    </lineage>
</organism>
<dbReference type="RefSeq" id="WP_156674167.1">
    <property type="nucleotide sequence ID" value="NZ_JABMCZ010000001.1"/>
</dbReference>
<feature type="region of interest" description="Disordered" evidence="1">
    <location>
        <begin position="239"/>
        <end position="260"/>
    </location>
</feature>
<sequence>MLEGLGLDKEHHRLVLEALEAERARALGRAADTFGNEVVRQAHNKAVESRELHQQERAEALGQALEQARQLEHTLGQGREPDPEQARQAYEALQRAIRDEREMEARAMEPLQLGTEHAQAVSQALETERSQRYGQTLEVVEREHLRQQHNQFVGQRKALHLTPDQARTLDPQTYSLCIELAPSDYDPEKRAYIHERAGQPPVRVPYDSLERRYAEAARTIGLGLSVEGAEANFLRSLGGAEAATEAGRSDDRYTGPGVSR</sequence>
<evidence type="ECO:0000256" key="1">
    <source>
        <dbReference type="SAM" id="MobiDB-lite"/>
    </source>
</evidence>
<dbReference type="OrthoDB" id="4537432at2"/>
<evidence type="ECO:0000313" key="2">
    <source>
        <dbReference type="EMBL" id="AJO72785.1"/>
    </source>
</evidence>
<dbReference type="EMBL" id="KP161205">
    <property type="protein sequence ID" value="AJO72785.1"/>
    <property type="molecule type" value="Genomic_DNA"/>
</dbReference>